<protein>
    <recommendedName>
        <fullName evidence="2">DOT1 domain-containing protein</fullName>
    </recommendedName>
</protein>
<proteinExistence type="predicted"/>
<dbReference type="GO" id="GO:0031151">
    <property type="term" value="F:histone H3K79 methyltransferase activity"/>
    <property type="evidence" value="ECO:0007669"/>
    <property type="project" value="InterPro"/>
</dbReference>
<sequence length="245" mass="25383">MHMGNVRVDRNAADEAEAFINTDPCDFTAVHPVNARATSFQLCATSTATNANGSLHEPTAASAAISKSDPLTFSAAIETSDDHKLRRPCVASETNDDGKQHEPRAASADASEPAASLSVLPARPRTGTIPVNAALGRLSSPDEALLGSAEAARAIAAILDVVSAGDVYQRYGRMHGIAGEVLSAGVASMIDAMGPFSDQVTFLDIGAGINNVLAQIALTSNIKACIGLEVRRTCRNLAGRASKVM</sequence>
<dbReference type="InterPro" id="IPR025789">
    <property type="entry name" value="DOT1_dom"/>
</dbReference>
<dbReference type="OrthoDB" id="120627at2759"/>
<accession>A0A8T1V7D7</accession>
<dbReference type="Proteomes" id="UP000694044">
    <property type="component" value="Unassembled WGS sequence"/>
</dbReference>
<comment type="caution">
    <text evidence="3">The sequence shown here is derived from an EMBL/GenBank/DDBJ whole genome shotgun (WGS) entry which is preliminary data.</text>
</comment>
<keyword evidence="4" id="KW-1185">Reference proteome</keyword>
<feature type="domain" description="DOT1" evidence="2">
    <location>
        <begin position="177"/>
        <end position="241"/>
    </location>
</feature>
<reference evidence="3" key="1">
    <citation type="submission" date="2021-02" db="EMBL/GenBank/DDBJ databases">
        <authorList>
            <person name="Palmer J.M."/>
        </authorList>
    </citation>
    <scope>NUCLEOTIDE SEQUENCE</scope>
    <source>
        <strain evidence="3">SCRP734</strain>
    </source>
</reference>
<name>A0A8T1V7D7_9STRA</name>
<feature type="region of interest" description="Disordered" evidence="1">
    <location>
        <begin position="77"/>
        <end position="116"/>
    </location>
</feature>
<evidence type="ECO:0000313" key="3">
    <source>
        <dbReference type="EMBL" id="KAG7376941.1"/>
    </source>
</evidence>
<evidence type="ECO:0000256" key="1">
    <source>
        <dbReference type="SAM" id="MobiDB-lite"/>
    </source>
</evidence>
<dbReference type="EMBL" id="JAGDFM010000598">
    <property type="protein sequence ID" value="KAG7376941.1"/>
    <property type="molecule type" value="Genomic_DNA"/>
</dbReference>
<organism evidence="3 4">
    <name type="scientific">Phytophthora pseudosyringae</name>
    <dbReference type="NCBI Taxonomy" id="221518"/>
    <lineage>
        <taxon>Eukaryota</taxon>
        <taxon>Sar</taxon>
        <taxon>Stramenopiles</taxon>
        <taxon>Oomycota</taxon>
        <taxon>Peronosporomycetes</taxon>
        <taxon>Peronosporales</taxon>
        <taxon>Peronosporaceae</taxon>
        <taxon>Phytophthora</taxon>
    </lineage>
</organism>
<evidence type="ECO:0000259" key="2">
    <source>
        <dbReference type="Pfam" id="PF08123"/>
    </source>
</evidence>
<dbReference type="AlphaFoldDB" id="A0A8T1V7D7"/>
<feature type="compositionally biased region" description="Low complexity" evidence="1">
    <location>
        <begin position="105"/>
        <end position="116"/>
    </location>
</feature>
<gene>
    <name evidence="3" type="ORF">PHYPSEUDO_012387</name>
</gene>
<dbReference type="Pfam" id="PF08123">
    <property type="entry name" value="DOT1"/>
    <property type="match status" value="1"/>
</dbReference>
<evidence type="ECO:0000313" key="4">
    <source>
        <dbReference type="Proteomes" id="UP000694044"/>
    </source>
</evidence>